<dbReference type="Proteomes" id="UP000316981">
    <property type="component" value="Unassembled WGS sequence"/>
</dbReference>
<name>A0A558ERH0_9GAMM</name>
<dbReference type="AlphaFoldDB" id="A0A558ERH0"/>
<evidence type="ECO:0000313" key="1">
    <source>
        <dbReference type="EMBL" id="TVT75842.1"/>
    </source>
</evidence>
<organism evidence="1 2">
    <name type="scientific">Acinetobacter colistiniresistens</name>
    <dbReference type="NCBI Taxonomy" id="280145"/>
    <lineage>
        <taxon>Bacteria</taxon>
        <taxon>Pseudomonadati</taxon>
        <taxon>Pseudomonadota</taxon>
        <taxon>Gammaproteobacteria</taxon>
        <taxon>Moraxellales</taxon>
        <taxon>Moraxellaceae</taxon>
        <taxon>Acinetobacter</taxon>
    </lineage>
</organism>
<comment type="caution">
    <text evidence="1">The sequence shown here is derived from an EMBL/GenBank/DDBJ whole genome shotgun (WGS) entry which is preliminary data.</text>
</comment>
<dbReference type="EMBL" id="VMTP01000122">
    <property type="protein sequence ID" value="TVT75842.1"/>
    <property type="molecule type" value="Genomic_DNA"/>
</dbReference>
<protein>
    <submittedName>
        <fullName evidence="1">Uncharacterized protein</fullName>
    </submittedName>
</protein>
<gene>
    <name evidence="1" type="ORF">FPV60_21375</name>
</gene>
<reference evidence="1 2" key="1">
    <citation type="submission" date="2019-07" db="EMBL/GenBank/DDBJ databases">
        <title>Draft Genome Sequence of the first blaOXA-58-Harboring Acinetobacter colistiniresistens clinical isolate from Brazil.</title>
        <authorList>
            <person name="Favaro L.S."/>
            <person name="Paula-Petroli S.B."/>
            <person name="Moura C.F."/>
            <person name="Tognim M.C.B."/>
            <person name="Venancio E.J."/>
            <person name="Yamada-Ogatta S.F."/>
            <person name="Carrara-Marroni F.E."/>
        </authorList>
    </citation>
    <scope>NUCLEOTIDE SEQUENCE [LARGE SCALE GENOMIC DNA]</scope>
    <source>
        <strain evidence="1 2">DL</strain>
    </source>
</reference>
<sequence>MYFKYLNGRLKPYYCSHCCKPLVRSTTQKCASEQNHVDGLASLITDEKSYYHLNGCVPF</sequence>
<accession>A0A558ERH0</accession>
<proteinExistence type="predicted"/>
<evidence type="ECO:0000313" key="2">
    <source>
        <dbReference type="Proteomes" id="UP000316981"/>
    </source>
</evidence>